<keyword evidence="1" id="KW-0812">Transmembrane</keyword>
<accession>A0A0F8ZVZ3</accession>
<evidence type="ECO:0000256" key="1">
    <source>
        <dbReference type="SAM" id="Phobius"/>
    </source>
</evidence>
<sequence length="215" mass="25743">MDNEYNIKVERFNQRFKNYESMGKKLLFDDIEVLRPNALMISFVFLYIVILFIFIYPKSLGVLLILLIILCFLIILLYISIITDIIIPDKLKEIYENAYHIHGYIITKSSASVEIIEEVFFKPEEIDDFLASLMSGVVLEKRICFKCQKVMHFVHFYRNNLSEIPMLQLEKIWKTPHIQLYCCSCYESKLLFKKWRKKTQERFTKFKTKYLKGSE</sequence>
<organism evidence="2">
    <name type="scientific">marine sediment metagenome</name>
    <dbReference type="NCBI Taxonomy" id="412755"/>
    <lineage>
        <taxon>unclassified sequences</taxon>
        <taxon>metagenomes</taxon>
        <taxon>ecological metagenomes</taxon>
    </lineage>
</organism>
<dbReference type="AlphaFoldDB" id="A0A0F8ZVZ3"/>
<feature type="transmembrane region" description="Helical" evidence="1">
    <location>
        <begin position="38"/>
        <end position="56"/>
    </location>
</feature>
<reference evidence="2" key="1">
    <citation type="journal article" date="2015" name="Nature">
        <title>Complex archaea that bridge the gap between prokaryotes and eukaryotes.</title>
        <authorList>
            <person name="Spang A."/>
            <person name="Saw J.H."/>
            <person name="Jorgensen S.L."/>
            <person name="Zaremba-Niedzwiedzka K."/>
            <person name="Martijn J."/>
            <person name="Lind A.E."/>
            <person name="van Eijk R."/>
            <person name="Schleper C."/>
            <person name="Guy L."/>
            <person name="Ettema T.J."/>
        </authorList>
    </citation>
    <scope>NUCLEOTIDE SEQUENCE</scope>
</reference>
<evidence type="ECO:0000313" key="2">
    <source>
        <dbReference type="EMBL" id="KKK98017.1"/>
    </source>
</evidence>
<gene>
    <name evidence="2" type="ORF">LCGC14_2646950</name>
</gene>
<keyword evidence="1" id="KW-0472">Membrane</keyword>
<dbReference type="EMBL" id="LAZR01045795">
    <property type="protein sequence ID" value="KKK98017.1"/>
    <property type="molecule type" value="Genomic_DNA"/>
</dbReference>
<protein>
    <submittedName>
        <fullName evidence="2">Uncharacterized protein</fullName>
    </submittedName>
</protein>
<feature type="transmembrane region" description="Helical" evidence="1">
    <location>
        <begin position="62"/>
        <end position="87"/>
    </location>
</feature>
<proteinExistence type="predicted"/>
<name>A0A0F8ZVZ3_9ZZZZ</name>
<comment type="caution">
    <text evidence="2">The sequence shown here is derived from an EMBL/GenBank/DDBJ whole genome shotgun (WGS) entry which is preliminary data.</text>
</comment>
<keyword evidence="1" id="KW-1133">Transmembrane helix</keyword>